<protein>
    <submittedName>
        <fullName evidence="1">Uncharacterized protein</fullName>
    </submittedName>
</protein>
<evidence type="ECO:0000313" key="2">
    <source>
        <dbReference type="Proteomes" id="UP000030745"/>
    </source>
</evidence>
<dbReference type="GeneID" id="24138373"/>
<proteinExistence type="predicted"/>
<gene>
    <name evidence="1" type="ORF">SPRG_16781</name>
</gene>
<name>A0A067BHB5_SAPPC</name>
<dbReference type="KEGG" id="spar:SPRG_16781"/>
<keyword evidence="2" id="KW-1185">Reference proteome</keyword>
<accession>A0A067BHB5</accession>
<dbReference type="Proteomes" id="UP000030745">
    <property type="component" value="Unassembled WGS sequence"/>
</dbReference>
<dbReference type="EMBL" id="KK583574">
    <property type="protein sequence ID" value="KDO17754.1"/>
    <property type="molecule type" value="Genomic_DNA"/>
</dbReference>
<dbReference type="VEuPathDB" id="FungiDB:SPRG_16781"/>
<reference evidence="1 2" key="1">
    <citation type="journal article" date="2013" name="PLoS Genet.">
        <title>Distinctive expansion of potential virulence genes in the genome of the oomycete fish pathogen Saprolegnia parasitica.</title>
        <authorList>
            <person name="Jiang R.H."/>
            <person name="de Bruijn I."/>
            <person name="Haas B.J."/>
            <person name="Belmonte R."/>
            <person name="Lobach L."/>
            <person name="Christie J."/>
            <person name="van den Ackerveken G."/>
            <person name="Bottin A."/>
            <person name="Bulone V."/>
            <person name="Diaz-Moreno S.M."/>
            <person name="Dumas B."/>
            <person name="Fan L."/>
            <person name="Gaulin E."/>
            <person name="Govers F."/>
            <person name="Grenville-Briggs L.J."/>
            <person name="Horner N.R."/>
            <person name="Levin J.Z."/>
            <person name="Mammella M."/>
            <person name="Meijer H.J."/>
            <person name="Morris P."/>
            <person name="Nusbaum C."/>
            <person name="Oome S."/>
            <person name="Phillips A.J."/>
            <person name="van Rooyen D."/>
            <person name="Rzeszutek E."/>
            <person name="Saraiva M."/>
            <person name="Secombes C.J."/>
            <person name="Seidl M.F."/>
            <person name="Snel B."/>
            <person name="Stassen J.H."/>
            <person name="Sykes S."/>
            <person name="Tripathy S."/>
            <person name="van den Berg H."/>
            <person name="Vega-Arreguin J.C."/>
            <person name="Wawra S."/>
            <person name="Young S.K."/>
            <person name="Zeng Q."/>
            <person name="Dieguez-Uribeondo J."/>
            <person name="Russ C."/>
            <person name="Tyler B.M."/>
            <person name="van West P."/>
        </authorList>
    </citation>
    <scope>NUCLEOTIDE SEQUENCE [LARGE SCALE GENOMIC DNA]</scope>
    <source>
        <strain evidence="1 2">CBS 223.65</strain>
    </source>
</reference>
<sequence length="77" mass="8899">MMRQADVPMDDSVRQIQRFWNGFAEVYTAEANKTLTIQGSRILHAHMVLDTVTPHLRQHVFDSFRLLRLVSLASSPF</sequence>
<organism evidence="1 2">
    <name type="scientific">Saprolegnia parasitica (strain CBS 223.65)</name>
    <dbReference type="NCBI Taxonomy" id="695850"/>
    <lineage>
        <taxon>Eukaryota</taxon>
        <taxon>Sar</taxon>
        <taxon>Stramenopiles</taxon>
        <taxon>Oomycota</taxon>
        <taxon>Saprolegniomycetes</taxon>
        <taxon>Saprolegniales</taxon>
        <taxon>Saprolegniaceae</taxon>
        <taxon>Saprolegnia</taxon>
    </lineage>
</organism>
<dbReference type="AlphaFoldDB" id="A0A067BHB5"/>
<dbReference type="RefSeq" id="XP_012211538.1">
    <property type="nucleotide sequence ID" value="XM_012356148.1"/>
</dbReference>
<evidence type="ECO:0000313" key="1">
    <source>
        <dbReference type="EMBL" id="KDO17754.1"/>
    </source>
</evidence>